<dbReference type="Gene3D" id="3.40.50.1000">
    <property type="entry name" value="HAD superfamily/HAD-like"/>
    <property type="match status" value="1"/>
</dbReference>
<protein>
    <submittedName>
        <fullName evidence="3">Pyrophosphatase PpaX</fullName>
        <ecNumber evidence="3">3.6.1.1</ecNumber>
    </submittedName>
</protein>
<dbReference type="NCBIfam" id="TIGR01549">
    <property type="entry name" value="HAD-SF-IA-v1"/>
    <property type="match status" value="1"/>
</dbReference>
<evidence type="ECO:0000313" key="3">
    <source>
        <dbReference type="EMBL" id="MFC4737021.1"/>
    </source>
</evidence>
<dbReference type="InterPro" id="IPR050155">
    <property type="entry name" value="HAD-like_hydrolase_sf"/>
</dbReference>
<organism evidence="3 4">
    <name type="scientific">Bacillus daqingensis</name>
    <dbReference type="NCBI Taxonomy" id="872396"/>
    <lineage>
        <taxon>Bacteria</taxon>
        <taxon>Bacillati</taxon>
        <taxon>Bacillota</taxon>
        <taxon>Bacilli</taxon>
        <taxon>Bacillales</taxon>
        <taxon>Bacillaceae</taxon>
        <taxon>Bacillus</taxon>
    </lineage>
</organism>
<comment type="caution">
    <text evidence="3">The sequence shown here is derived from an EMBL/GenBank/DDBJ whole genome shotgun (WGS) entry which is preliminary data.</text>
</comment>
<dbReference type="Proteomes" id="UP001595896">
    <property type="component" value="Unassembled WGS sequence"/>
</dbReference>
<name>A0ABV9NXE5_9BACI</name>
<accession>A0ABV9NXE5</accession>
<dbReference type="InterPro" id="IPR023198">
    <property type="entry name" value="PGP-like_dom2"/>
</dbReference>
<sequence>MKQNELNTVLFDLDGTLINTIDLIVASFEHTLNQYFPGVYGREDIAGFIGPPLSETFTRLNPDYADDMISVYRRFNHAHHDELVKGYDGVHETLDYLQRHAYSLAVVTTKRSDTARKGLKLMNMEQYFPVVVALDHVSKWKPDPEPLLNALGQLNRRPAQAVMVGDSEHDILAGKNTGTRSAGVSWSIKGRDHLQRFEPDAMLEQMTDLISFVEKH</sequence>
<reference evidence="4" key="1">
    <citation type="journal article" date="2019" name="Int. J. Syst. Evol. Microbiol.">
        <title>The Global Catalogue of Microorganisms (GCM) 10K type strain sequencing project: providing services to taxonomists for standard genome sequencing and annotation.</title>
        <authorList>
            <consortium name="The Broad Institute Genomics Platform"/>
            <consortium name="The Broad Institute Genome Sequencing Center for Infectious Disease"/>
            <person name="Wu L."/>
            <person name="Ma J."/>
        </authorList>
    </citation>
    <scope>NUCLEOTIDE SEQUENCE [LARGE SCALE GENOMIC DNA]</scope>
    <source>
        <strain evidence="4">JCM 12165</strain>
    </source>
</reference>
<dbReference type="InterPro" id="IPR023214">
    <property type="entry name" value="HAD_sf"/>
</dbReference>
<keyword evidence="4" id="KW-1185">Reference proteome</keyword>
<keyword evidence="1 3" id="KW-0378">Hydrolase</keyword>
<dbReference type="CDD" id="cd02616">
    <property type="entry name" value="HAD_PPase"/>
    <property type="match status" value="1"/>
</dbReference>
<dbReference type="RefSeq" id="WP_377909630.1">
    <property type="nucleotide sequence ID" value="NZ_JBHSGK010000011.1"/>
</dbReference>
<dbReference type="InterPro" id="IPR041492">
    <property type="entry name" value="HAD_2"/>
</dbReference>
<dbReference type="InterPro" id="IPR036412">
    <property type="entry name" value="HAD-like_sf"/>
</dbReference>
<dbReference type="SUPFAM" id="SSF56784">
    <property type="entry name" value="HAD-like"/>
    <property type="match status" value="1"/>
</dbReference>
<evidence type="ECO:0000313" key="4">
    <source>
        <dbReference type="Proteomes" id="UP001595896"/>
    </source>
</evidence>
<dbReference type="EC" id="3.6.1.1" evidence="3"/>
<keyword evidence="2" id="KW-0460">Magnesium</keyword>
<dbReference type="EMBL" id="JBHSGK010000011">
    <property type="protein sequence ID" value="MFC4737021.1"/>
    <property type="molecule type" value="Genomic_DNA"/>
</dbReference>
<dbReference type="PRINTS" id="PR00413">
    <property type="entry name" value="HADHALOGNASE"/>
</dbReference>
<proteinExistence type="predicted"/>
<dbReference type="NCBIfam" id="NF009804">
    <property type="entry name" value="PRK13288.1"/>
    <property type="match status" value="1"/>
</dbReference>
<dbReference type="PANTHER" id="PTHR43434:SF26">
    <property type="entry name" value="PYROPHOSPHATASE PPAX"/>
    <property type="match status" value="1"/>
</dbReference>
<dbReference type="Gene3D" id="1.10.150.240">
    <property type="entry name" value="Putative phosphatase, domain 2"/>
    <property type="match status" value="1"/>
</dbReference>
<evidence type="ECO:0000256" key="1">
    <source>
        <dbReference type="ARBA" id="ARBA00022801"/>
    </source>
</evidence>
<gene>
    <name evidence="3" type="primary">ppaX</name>
    <name evidence="3" type="ORF">ACFO4L_10520</name>
</gene>
<dbReference type="InterPro" id="IPR006439">
    <property type="entry name" value="HAD-SF_hydro_IA"/>
</dbReference>
<dbReference type="Pfam" id="PF13419">
    <property type="entry name" value="HAD_2"/>
    <property type="match status" value="1"/>
</dbReference>
<dbReference type="GO" id="GO:0004427">
    <property type="term" value="F:inorganic diphosphate phosphatase activity"/>
    <property type="evidence" value="ECO:0007669"/>
    <property type="project" value="UniProtKB-EC"/>
</dbReference>
<evidence type="ECO:0000256" key="2">
    <source>
        <dbReference type="ARBA" id="ARBA00022842"/>
    </source>
</evidence>
<dbReference type="PANTHER" id="PTHR43434">
    <property type="entry name" value="PHOSPHOGLYCOLATE PHOSPHATASE"/>
    <property type="match status" value="1"/>
</dbReference>
<dbReference type="SFLD" id="SFLDG01135">
    <property type="entry name" value="C1.5.6:_HAD__Beta-PGM__Phospha"/>
    <property type="match status" value="1"/>
</dbReference>
<dbReference type="SFLD" id="SFLDS00003">
    <property type="entry name" value="Haloacid_Dehalogenase"/>
    <property type="match status" value="1"/>
</dbReference>
<dbReference type="SFLD" id="SFLDG01129">
    <property type="entry name" value="C1.5:_HAD__Beta-PGM__Phosphata"/>
    <property type="match status" value="1"/>
</dbReference>